<evidence type="ECO:0000256" key="2">
    <source>
        <dbReference type="ARBA" id="ARBA00022771"/>
    </source>
</evidence>
<name>A0A2S2PL35_SCHGA</name>
<keyword evidence="3" id="KW-0862">Zinc</keyword>
<proteinExistence type="predicted"/>
<dbReference type="AlphaFoldDB" id="A0A2S2PL35"/>
<sequence>MPLTFIKSQKGKNMLINKGFLYSIHDVYETKVVWRCTEYKKLSCKSRCHTTTKDETGSILKETDHSHAPNLAKIEAKELVNIIKDTAITEITSTRNIISNVLGQTSIPVIGQLPIIKSLSRTIQRTRVIKENAPVNPSNTKDLIIPETYKLTNKNETFLAYDSGSSESRILIFTTRYNLNMLQETDDWFGDGTFKSVPSIFSQLYTIHCYTGSLVIPLVYV</sequence>
<evidence type="ECO:0000259" key="4">
    <source>
        <dbReference type="Pfam" id="PF04500"/>
    </source>
</evidence>
<reference evidence="5" key="1">
    <citation type="submission" date="2018-04" db="EMBL/GenBank/DDBJ databases">
        <title>Transcriptome of Schizaphis graminum biotype I.</title>
        <authorList>
            <person name="Scully E.D."/>
            <person name="Geib S.M."/>
            <person name="Palmer N.A."/>
            <person name="Koch K."/>
            <person name="Bradshaw J."/>
            <person name="Heng-Moss T."/>
            <person name="Sarath G."/>
        </authorList>
    </citation>
    <scope>NUCLEOTIDE SEQUENCE</scope>
</reference>
<protein>
    <submittedName>
        <fullName evidence="5">FLYWCH-type zinc finger-containing protein 1</fullName>
    </submittedName>
</protein>
<evidence type="ECO:0000256" key="3">
    <source>
        <dbReference type="ARBA" id="ARBA00022833"/>
    </source>
</evidence>
<evidence type="ECO:0000313" key="5">
    <source>
        <dbReference type="EMBL" id="MBY30149.1"/>
    </source>
</evidence>
<gene>
    <name evidence="5" type="primary">Flywch1_3</name>
    <name evidence="5" type="ORF">g.1069</name>
</gene>
<dbReference type="GO" id="GO:0008270">
    <property type="term" value="F:zinc ion binding"/>
    <property type="evidence" value="ECO:0007669"/>
    <property type="project" value="UniProtKB-KW"/>
</dbReference>
<dbReference type="Gene3D" id="2.20.25.240">
    <property type="match status" value="1"/>
</dbReference>
<evidence type="ECO:0000256" key="1">
    <source>
        <dbReference type="ARBA" id="ARBA00022723"/>
    </source>
</evidence>
<feature type="domain" description="FLYWCH-type" evidence="4">
    <location>
        <begin position="5"/>
        <end position="67"/>
    </location>
</feature>
<keyword evidence="2" id="KW-0863">Zinc-finger</keyword>
<dbReference type="EMBL" id="GGMR01017530">
    <property type="protein sequence ID" value="MBY30149.1"/>
    <property type="molecule type" value="Transcribed_RNA"/>
</dbReference>
<organism evidence="5">
    <name type="scientific">Schizaphis graminum</name>
    <name type="common">Green bug aphid</name>
    <dbReference type="NCBI Taxonomy" id="13262"/>
    <lineage>
        <taxon>Eukaryota</taxon>
        <taxon>Metazoa</taxon>
        <taxon>Ecdysozoa</taxon>
        <taxon>Arthropoda</taxon>
        <taxon>Hexapoda</taxon>
        <taxon>Insecta</taxon>
        <taxon>Pterygota</taxon>
        <taxon>Neoptera</taxon>
        <taxon>Paraneoptera</taxon>
        <taxon>Hemiptera</taxon>
        <taxon>Sternorrhyncha</taxon>
        <taxon>Aphidomorpha</taxon>
        <taxon>Aphidoidea</taxon>
        <taxon>Aphididae</taxon>
        <taxon>Aphidini</taxon>
        <taxon>Schizaphis</taxon>
    </lineage>
</organism>
<accession>A0A2S2PL35</accession>
<dbReference type="InterPro" id="IPR007588">
    <property type="entry name" value="Znf_FLYWCH"/>
</dbReference>
<keyword evidence="1" id="KW-0479">Metal-binding</keyword>
<dbReference type="Pfam" id="PF04500">
    <property type="entry name" value="FLYWCH"/>
    <property type="match status" value="1"/>
</dbReference>